<name>A0AAN7WA91_9PEZI</name>
<gene>
    <name evidence="2" type="ORF">LTR97_002114</name>
</gene>
<reference evidence="2" key="1">
    <citation type="submission" date="2023-08" db="EMBL/GenBank/DDBJ databases">
        <title>Black Yeasts Isolated from many extreme environments.</title>
        <authorList>
            <person name="Coleine C."/>
            <person name="Stajich J.E."/>
            <person name="Selbmann L."/>
        </authorList>
    </citation>
    <scope>NUCLEOTIDE SEQUENCE</scope>
    <source>
        <strain evidence="2">CCFEE 5810</strain>
    </source>
</reference>
<proteinExistence type="predicted"/>
<keyword evidence="1" id="KW-0732">Signal</keyword>
<evidence type="ECO:0000313" key="3">
    <source>
        <dbReference type="Proteomes" id="UP001310594"/>
    </source>
</evidence>
<feature type="chain" id="PRO_5042812464" evidence="1">
    <location>
        <begin position="18"/>
        <end position="366"/>
    </location>
</feature>
<evidence type="ECO:0000313" key="2">
    <source>
        <dbReference type="EMBL" id="KAK5705000.1"/>
    </source>
</evidence>
<accession>A0AAN7WA91</accession>
<organism evidence="2 3">
    <name type="scientific">Elasticomyces elasticus</name>
    <dbReference type="NCBI Taxonomy" id="574655"/>
    <lineage>
        <taxon>Eukaryota</taxon>
        <taxon>Fungi</taxon>
        <taxon>Dikarya</taxon>
        <taxon>Ascomycota</taxon>
        <taxon>Pezizomycotina</taxon>
        <taxon>Dothideomycetes</taxon>
        <taxon>Dothideomycetidae</taxon>
        <taxon>Mycosphaerellales</taxon>
        <taxon>Teratosphaeriaceae</taxon>
        <taxon>Elasticomyces</taxon>
    </lineage>
</organism>
<evidence type="ECO:0000256" key="1">
    <source>
        <dbReference type="SAM" id="SignalP"/>
    </source>
</evidence>
<dbReference type="Proteomes" id="UP001310594">
    <property type="component" value="Unassembled WGS sequence"/>
</dbReference>
<dbReference type="AlphaFoldDB" id="A0AAN7WA91"/>
<protein>
    <submittedName>
        <fullName evidence="2">Uncharacterized protein</fullName>
    </submittedName>
</protein>
<sequence>MKKLIACGLIVGVPVTAAPCESVGVVEKLPLGVLVVNGAIEKDWLGDGDGESNVFATPELFAVGPPLYDAVEDASLSCGEFELAGKTDVLLVVPFVGNVVKGSVLTEAEPTVCVPLDILEMPPPTCVDDIMLPENASELDVLRDVVEAPAALSDVVEREVSKVERVELPETAEMLDVSPLTSGPADSDLLSERELELGVVREVPDVRATFPDVLEKEVSKVDCVKLPGPAERLEVTPAICDAVSDDRLGEEKPEVVAARDVPEVVSPLLDTVEKEVSNAEEIESPGTAETLALLLGDLVGLDVLRESELEACVLTTMLESPAMPGAVKLLLDVWPDVLEEKLDELTDFELPTMGETLVPPSEDVVE</sequence>
<comment type="caution">
    <text evidence="2">The sequence shown here is derived from an EMBL/GenBank/DDBJ whole genome shotgun (WGS) entry which is preliminary data.</text>
</comment>
<feature type="signal peptide" evidence="1">
    <location>
        <begin position="1"/>
        <end position="17"/>
    </location>
</feature>
<dbReference type="EMBL" id="JAVRQU010000003">
    <property type="protein sequence ID" value="KAK5705000.1"/>
    <property type="molecule type" value="Genomic_DNA"/>
</dbReference>